<dbReference type="AlphaFoldDB" id="A0A4D6KAV8"/>
<keyword evidence="1" id="KW-1133">Transmembrane helix</keyword>
<protein>
    <submittedName>
        <fullName evidence="2">Uncharacterized protein</fullName>
    </submittedName>
</protein>
<accession>A0A4D6KAV8</accession>
<keyword evidence="1" id="KW-0472">Membrane</keyword>
<dbReference type="EMBL" id="CP039375">
    <property type="protein sequence ID" value="QCD64252.1"/>
    <property type="molecule type" value="Genomic_DNA"/>
</dbReference>
<dbReference type="Proteomes" id="UP000297053">
    <property type="component" value="Chromosome"/>
</dbReference>
<reference evidence="2 3" key="1">
    <citation type="submission" date="2019-04" db="EMBL/GenBank/DDBJ databases">
        <title>Complete genome sequence of Arthrobacter sp. ZXY-2 associated with effective atrazine degradation and salt adaptation.</title>
        <authorList>
            <person name="Zhao X."/>
        </authorList>
    </citation>
    <scope>NUCLEOTIDE SEQUENCE [LARGE SCALE GENOMIC DNA]</scope>
    <source>
        <strain evidence="3">ZP60</strain>
    </source>
</reference>
<dbReference type="GeneID" id="42177446"/>
<keyword evidence="1" id="KW-0812">Transmembrane</keyword>
<sequence length="78" mass="8262">MSPTDPSTGGFGSPLRTVILVALLLFIFHLGRGWARGLVEGNYLIGVFGLIVALAPIVWLLLVICSVESDNGSRIAPL</sequence>
<feature type="transmembrane region" description="Helical" evidence="1">
    <location>
        <begin position="43"/>
        <end position="64"/>
    </location>
</feature>
<gene>
    <name evidence="2" type="ORF">E5139_00875</name>
</gene>
<dbReference type="KEGG" id="halz:E5139_00875"/>
<evidence type="ECO:0000313" key="2">
    <source>
        <dbReference type="EMBL" id="QCD64252.1"/>
    </source>
</evidence>
<evidence type="ECO:0000313" key="3">
    <source>
        <dbReference type="Proteomes" id="UP000297053"/>
    </source>
</evidence>
<name>A0A4D6KAV8_9EURY</name>
<organism evidence="2 3">
    <name type="scientific">Halomicrobium mukohataei</name>
    <dbReference type="NCBI Taxonomy" id="57705"/>
    <lineage>
        <taxon>Archaea</taxon>
        <taxon>Methanobacteriati</taxon>
        <taxon>Methanobacteriota</taxon>
        <taxon>Stenosarchaea group</taxon>
        <taxon>Halobacteria</taxon>
        <taxon>Halobacteriales</taxon>
        <taxon>Haloarculaceae</taxon>
        <taxon>Halomicrobium</taxon>
    </lineage>
</organism>
<reference evidence="2 3" key="2">
    <citation type="submission" date="2019-04" db="EMBL/GenBank/DDBJ databases">
        <authorList>
            <person name="Yang S."/>
            <person name="Wei W."/>
        </authorList>
    </citation>
    <scope>NUCLEOTIDE SEQUENCE [LARGE SCALE GENOMIC DNA]</scope>
    <source>
        <strain evidence="3">ZP60</strain>
    </source>
</reference>
<dbReference type="RefSeq" id="WP_049940842.1">
    <property type="nucleotide sequence ID" value="NZ_CP039375.1"/>
</dbReference>
<feature type="transmembrane region" description="Helical" evidence="1">
    <location>
        <begin position="12"/>
        <end position="31"/>
    </location>
</feature>
<evidence type="ECO:0000256" key="1">
    <source>
        <dbReference type="SAM" id="Phobius"/>
    </source>
</evidence>
<proteinExistence type="predicted"/>